<organism evidence="5 6">
    <name type="scientific">Candidatus Woykebacteria bacterium RIFCSPHIGHO2_12_FULL_45_10</name>
    <dbReference type="NCBI Taxonomy" id="1802603"/>
    <lineage>
        <taxon>Bacteria</taxon>
        <taxon>Candidatus Woykeibacteriota</taxon>
    </lineage>
</organism>
<dbReference type="GO" id="GO:0003824">
    <property type="term" value="F:catalytic activity"/>
    <property type="evidence" value="ECO:0007669"/>
    <property type="project" value="InterPro"/>
</dbReference>
<feature type="domain" description="HIT" evidence="4">
    <location>
        <begin position="5"/>
        <end position="103"/>
    </location>
</feature>
<protein>
    <recommendedName>
        <fullName evidence="4">HIT domain-containing protein</fullName>
    </recommendedName>
</protein>
<dbReference type="Pfam" id="PF11969">
    <property type="entry name" value="DcpS_C"/>
    <property type="match status" value="1"/>
</dbReference>
<evidence type="ECO:0000313" key="5">
    <source>
        <dbReference type="EMBL" id="OGY30181.1"/>
    </source>
</evidence>
<dbReference type="PRINTS" id="PR00332">
    <property type="entry name" value="HISTRIAD"/>
</dbReference>
<evidence type="ECO:0000256" key="2">
    <source>
        <dbReference type="PIRSR" id="PIRSR601310-3"/>
    </source>
</evidence>
<feature type="active site" description="Tele-AMP-histidine intermediate" evidence="1">
    <location>
        <position position="97"/>
    </location>
</feature>
<dbReference type="InterPro" id="IPR011146">
    <property type="entry name" value="HIT-like"/>
</dbReference>
<sequence>MKDCLFCDIINKKIPAEIIYEDDDVVVFPDINPKAQVHLLIVPVPHIESFLDLGNRQLPSLTKMVKVVQRVIRDKKVENGYQLIFNGGRHQHIPHMHWHLLGD</sequence>
<evidence type="ECO:0000259" key="4">
    <source>
        <dbReference type="PROSITE" id="PS51084"/>
    </source>
</evidence>
<evidence type="ECO:0000313" key="6">
    <source>
        <dbReference type="Proteomes" id="UP000178068"/>
    </source>
</evidence>
<dbReference type="STRING" id="1802603.A3F35_00055"/>
<name>A0A1G1WRI9_9BACT</name>
<reference evidence="5 6" key="1">
    <citation type="journal article" date="2016" name="Nat. Commun.">
        <title>Thousands of microbial genomes shed light on interconnected biogeochemical processes in an aquifer system.</title>
        <authorList>
            <person name="Anantharaman K."/>
            <person name="Brown C.T."/>
            <person name="Hug L.A."/>
            <person name="Sharon I."/>
            <person name="Castelle C.J."/>
            <person name="Probst A.J."/>
            <person name="Thomas B.C."/>
            <person name="Singh A."/>
            <person name="Wilkins M.J."/>
            <person name="Karaoz U."/>
            <person name="Brodie E.L."/>
            <person name="Williams K.H."/>
            <person name="Hubbard S.S."/>
            <person name="Banfield J.F."/>
        </authorList>
    </citation>
    <scope>NUCLEOTIDE SEQUENCE [LARGE SCALE GENOMIC DNA]</scope>
</reference>
<gene>
    <name evidence="5" type="ORF">A3F35_00055</name>
</gene>
<dbReference type="SUPFAM" id="SSF54197">
    <property type="entry name" value="HIT-like"/>
    <property type="match status" value="1"/>
</dbReference>
<evidence type="ECO:0000256" key="3">
    <source>
        <dbReference type="PROSITE-ProRule" id="PRU00464"/>
    </source>
</evidence>
<dbReference type="Gene3D" id="3.30.428.10">
    <property type="entry name" value="HIT-like"/>
    <property type="match status" value="1"/>
</dbReference>
<feature type="short sequence motif" description="Histidine triad motif" evidence="2 3">
    <location>
        <begin position="95"/>
        <end position="99"/>
    </location>
</feature>
<comment type="caution">
    <text evidence="5">The sequence shown here is derived from an EMBL/GenBank/DDBJ whole genome shotgun (WGS) entry which is preliminary data.</text>
</comment>
<proteinExistence type="predicted"/>
<dbReference type="Proteomes" id="UP000178068">
    <property type="component" value="Unassembled WGS sequence"/>
</dbReference>
<dbReference type="PROSITE" id="PS51084">
    <property type="entry name" value="HIT_2"/>
    <property type="match status" value="1"/>
</dbReference>
<evidence type="ECO:0000256" key="1">
    <source>
        <dbReference type="PIRSR" id="PIRSR601310-1"/>
    </source>
</evidence>
<dbReference type="InterPro" id="IPR036265">
    <property type="entry name" value="HIT-like_sf"/>
</dbReference>
<dbReference type="PANTHER" id="PTHR23089">
    <property type="entry name" value="HISTIDINE TRIAD HIT PROTEIN"/>
    <property type="match status" value="1"/>
</dbReference>
<dbReference type="EMBL" id="MHCZ01000012">
    <property type="protein sequence ID" value="OGY30181.1"/>
    <property type="molecule type" value="Genomic_DNA"/>
</dbReference>
<accession>A0A1G1WRI9</accession>
<dbReference type="InterPro" id="IPR001310">
    <property type="entry name" value="Histidine_triad_HIT"/>
</dbReference>
<dbReference type="AlphaFoldDB" id="A0A1G1WRI9"/>